<dbReference type="STRING" id="762211.BSTEL_1069"/>
<gene>
    <name evidence="2" type="ORF">BSTEL_1069</name>
</gene>
<dbReference type="Proteomes" id="UP000029004">
    <property type="component" value="Unassembled WGS sequence"/>
</dbReference>
<evidence type="ECO:0000313" key="2">
    <source>
        <dbReference type="EMBL" id="KFJ00019.1"/>
    </source>
</evidence>
<dbReference type="RefSeq" id="WP_034526637.1">
    <property type="nucleotide sequence ID" value="NZ_JGZP01000005.1"/>
</dbReference>
<keyword evidence="3" id="KW-1185">Reference proteome</keyword>
<evidence type="ECO:0000256" key="1">
    <source>
        <dbReference type="SAM" id="MobiDB-lite"/>
    </source>
</evidence>
<comment type="caution">
    <text evidence="2">The sequence shown here is derived from an EMBL/GenBank/DDBJ whole genome shotgun (WGS) entry which is preliminary data.</text>
</comment>
<evidence type="ECO:0008006" key="4">
    <source>
        <dbReference type="Google" id="ProtNLM"/>
    </source>
</evidence>
<feature type="region of interest" description="Disordered" evidence="1">
    <location>
        <begin position="124"/>
        <end position="147"/>
    </location>
</feature>
<dbReference type="EMBL" id="JGZP01000005">
    <property type="protein sequence ID" value="KFJ00019.1"/>
    <property type="molecule type" value="Genomic_DNA"/>
</dbReference>
<protein>
    <recommendedName>
        <fullName evidence="4">Flagellar FliJ protein</fullName>
    </recommendedName>
</protein>
<dbReference type="AlphaFoldDB" id="A0A087DWW8"/>
<sequence>MDLSPYYRQIDKLTERIHRLRRDIDKLDDIRYQMQREQQERHQIIERMSASAARFESIPHVKSAKALFDGFRSGMDANLRPHLDENYTKINQQLIRDIFQREDEIMELRKRIARLEEQIAEERELERRRVEREREEREREAAAARRG</sequence>
<evidence type="ECO:0000313" key="3">
    <source>
        <dbReference type="Proteomes" id="UP000029004"/>
    </source>
</evidence>
<accession>A0A087DWW8</accession>
<reference evidence="2 3" key="1">
    <citation type="submission" date="2014-03" db="EMBL/GenBank/DDBJ databases">
        <title>Genomics of Bifidobacteria.</title>
        <authorList>
            <person name="Ventura M."/>
            <person name="Milani C."/>
            <person name="Lugli G.A."/>
        </authorList>
    </citation>
    <scope>NUCLEOTIDE SEQUENCE [LARGE SCALE GENOMIC DNA]</scope>
    <source>
        <strain evidence="2 3">DSM 23968</strain>
    </source>
</reference>
<name>A0A087DWW8_9BIFI</name>
<organism evidence="2 3">
    <name type="scientific">Bifidobacterium stellenboschense</name>
    <dbReference type="NCBI Taxonomy" id="762211"/>
    <lineage>
        <taxon>Bacteria</taxon>
        <taxon>Bacillati</taxon>
        <taxon>Actinomycetota</taxon>
        <taxon>Actinomycetes</taxon>
        <taxon>Bifidobacteriales</taxon>
        <taxon>Bifidobacteriaceae</taxon>
        <taxon>Bifidobacterium</taxon>
    </lineage>
</organism>
<proteinExistence type="predicted"/>